<dbReference type="SMART" id="SM01391">
    <property type="entry name" value="Filament"/>
    <property type="match status" value="1"/>
</dbReference>
<accession>A0ABN8CPT2</accession>
<evidence type="ECO:0000313" key="7">
    <source>
        <dbReference type="Proteomes" id="UP001158986"/>
    </source>
</evidence>
<evidence type="ECO:0000256" key="4">
    <source>
        <dbReference type="SAM" id="MobiDB-lite"/>
    </source>
</evidence>
<dbReference type="SUPFAM" id="SSF64593">
    <property type="entry name" value="Intermediate filament protein, coiled coil region"/>
    <property type="match status" value="1"/>
</dbReference>
<proteinExistence type="predicted"/>
<gene>
    <name evidence="6" type="ORF">PBS001_LOCUS1348</name>
</gene>
<dbReference type="InterPro" id="IPR051044">
    <property type="entry name" value="MAG_DAG_Lipase"/>
</dbReference>
<reference evidence="6 7" key="1">
    <citation type="submission" date="2021-11" db="EMBL/GenBank/DDBJ databases">
        <authorList>
            <person name="Islam A."/>
            <person name="Islam S."/>
            <person name="Flora M.S."/>
            <person name="Rahman M."/>
            <person name="Ziaur R.M."/>
            <person name="Epstein J.H."/>
            <person name="Hassan M."/>
            <person name="Klassen M."/>
            <person name="Woodard K."/>
            <person name="Webb A."/>
            <person name="Webby R.J."/>
            <person name="El Zowalaty M.E."/>
        </authorList>
    </citation>
    <scope>NUCLEOTIDE SEQUENCE [LARGE SCALE GENOMIC DNA]</scope>
    <source>
        <strain evidence="6">Pbs1</strain>
    </source>
</reference>
<dbReference type="Gene3D" id="3.40.50.1820">
    <property type="entry name" value="alpha/beta hydrolase"/>
    <property type="match status" value="1"/>
</dbReference>
<evidence type="ECO:0000256" key="1">
    <source>
        <dbReference type="ARBA" id="ARBA00022754"/>
    </source>
</evidence>
<dbReference type="InterPro" id="IPR036415">
    <property type="entry name" value="Lamin_tail_dom_sf"/>
</dbReference>
<feature type="coiled-coil region" evidence="3">
    <location>
        <begin position="663"/>
        <end position="750"/>
    </location>
</feature>
<feature type="coiled-coil region" evidence="3">
    <location>
        <begin position="474"/>
        <end position="624"/>
    </location>
</feature>
<dbReference type="PROSITE" id="PS51841">
    <property type="entry name" value="LTD"/>
    <property type="match status" value="1"/>
</dbReference>
<dbReference type="Pfam" id="PF00932">
    <property type="entry name" value="LTD"/>
    <property type="match status" value="1"/>
</dbReference>
<evidence type="ECO:0000256" key="3">
    <source>
        <dbReference type="SAM" id="Coils"/>
    </source>
</evidence>
<feature type="domain" description="LTD" evidence="5">
    <location>
        <begin position="809"/>
        <end position="939"/>
    </location>
</feature>
<feature type="compositionally biased region" description="Basic and acidic residues" evidence="4">
    <location>
        <begin position="375"/>
        <end position="389"/>
    </location>
</feature>
<name>A0ABN8CPT2_9STRA</name>
<dbReference type="EMBL" id="CAKLCB010000078">
    <property type="protein sequence ID" value="CAH0514604.1"/>
    <property type="molecule type" value="Genomic_DNA"/>
</dbReference>
<organism evidence="6 7">
    <name type="scientific">Peronospora belbahrii</name>
    <dbReference type="NCBI Taxonomy" id="622444"/>
    <lineage>
        <taxon>Eukaryota</taxon>
        <taxon>Sar</taxon>
        <taxon>Stramenopiles</taxon>
        <taxon>Oomycota</taxon>
        <taxon>Peronosporomycetes</taxon>
        <taxon>Peronosporales</taxon>
        <taxon>Peronosporaceae</taxon>
        <taxon>Peronospora</taxon>
    </lineage>
</organism>
<keyword evidence="2 3" id="KW-0175">Coiled coil</keyword>
<dbReference type="InterPro" id="IPR039008">
    <property type="entry name" value="IF_rod_dom"/>
</dbReference>
<dbReference type="PANTHER" id="PTHR11614">
    <property type="entry name" value="PHOSPHOLIPASE-RELATED"/>
    <property type="match status" value="1"/>
</dbReference>
<dbReference type="InterPro" id="IPR001322">
    <property type="entry name" value="Lamin_tail_dom"/>
</dbReference>
<dbReference type="Pfam" id="PF00038">
    <property type="entry name" value="Filament"/>
    <property type="match status" value="1"/>
</dbReference>
<feature type="region of interest" description="Disordered" evidence="4">
    <location>
        <begin position="781"/>
        <end position="801"/>
    </location>
</feature>
<evidence type="ECO:0000313" key="6">
    <source>
        <dbReference type="EMBL" id="CAH0514604.1"/>
    </source>
</evidence>
<keyword evidence="7" id="KW-1185">Reference proteome</keyword>
<evidence type="ECO:0000256" key="2">
    <source>
        <dbReference type="ARBA" id="ARBA00023054"/>
    </source>
</evidence>
<dbReference type="InterPro" id="IPR029058">
    <property type="entry name" value="AB_hydrolase_fold"/>
</dbReference>
<keyword evidence="1" id="KW-0403">Intermediate filament</keyword>
<dbReference type="SUPFAM" id="SSF53474">
    <property type="entry name" value="alpha/beta-Hydrolases"/>
    <property type="match status" value="1"/>
</dbReference>
<feature type="region of interest" description="Disordered" evidence="4">
    <location>
        <begin position="374"/>
        <end position="394"/>
    </location>
</feature>
<dbReference type="Gene3D" id="1.20.5.170">
    <property type="match status" value="1"/>
</dbReference>
<dbReference type="InterPro" id="IPR022742">
    <property type="entry name" value="Hydrolase_4"/>
</dbReference>
<dbReference type="Pfam" id="PF12146">
    <property type="entry name" value="Hydrolase_4"/>
    <property type="match status" value="1"/>
</dbReference>
<sequence>MTSRGCVNSALRAHHMPSHLRYLEGSFKNARGQKLVYLALFPSLSTPLRGIVLYLHGLGDHSRRYFHLYECLCTSGFGVLAYDLLSHGSSDPDEHGLRAHSAKFQYFVDDTNEFITMAKTQLYKNLHVSLCHNKEPKLILLGMSYGTLVSLYTILSDKHEFSGVVLVAPALLVEMTTTLRVQAFFARPLSKLIPKARIVPAVNENYLCRDQDYVDDFRADPLTFTEPMTARMGAETLKAMKALTVDKRVEDKCSALCKLPVLMMMGSNDKVTSLELAQTFYKRLAANEKEFKVFDGYFHALFDDPEHEAVLNYLENWLKRRFPLLEGTNNAHKVDNIESLEIMEEVTHHETTVENNKATPTATNTVAKALCVAQEEERSSPQKSSKDLEVLEEEPTSSVARRMCSYSKMKSKEIMLAQKHKYHIKLFYTGFTKPKQIPDYFGPLPLSPIKSKRMEEKASLQQLNSRLEMYVLGVNELEGAKHAAERELETIKQRMQQDLERVRSRLTKELEETRKKLDDEMDQNARLQTLEQEQHKELVKLRAQQAELGEMKVLVDTLRVQLDREKTNAESAKETLSEQTVQLNLARGRVKLLERDMRRQSAVLNDATQELEELRKKSVDFDLTRDAEITKLRREWTAKQMETQAQWKKDTEDRLHTMEMEVRSHFETVVSSLENQLDDVKAELESTKQELDRTANDYEESLKARQMLTEKVAQLERDYREARTKSTKDRKAYEETLERFRASKVAKEREFNDLMDVKIALDAEIMKYRRILDREESRVGVATPNTKGRKRKSESTNGTVSKRAKRAIFGSDHLSSSVSPVEIASLNLEKDRIVLKNTSGEPVPLGGWVVRGQMDQTFRFPATYVMRPHSTLTVHSSKRNQNAKNERKKGEDSFLANKFSLNQTGDFVVLMTSDDIPVSMKSEGLPEEEVRAIEADLRADFINDEAPPSESCSMM</sequence>
<dbReference type="Gene3D" id="2.60.40.1260">
    <property type="entry name" value="Lamin Tail domain"/>
    <property type="match status" value="1"/>
</dbReference>
<protein>
    <recommendedName>
        <fullName evidence="5">LTD domain-containing protein</fullName>
    </recommendedName>
</protein>
<comment type="caution">
    <text evidence="6">The sequence shown here is derived from an EMBL/GenBank/DDBJ whole genome shotgun (WGS) entry which is preliminary data.</text>
</comment>
<evidence type="ECO:0000259" key="5">
    <source>
        <dbReference type="PROSITE" id="PS51841"/>
    </source>
</evidence>
<dbReference type="Proteomes" id="UP001158986">
    <property type="component" value="Unassembled WGS sequence"/>
</dbReference>
<dbReference type="SUPFAM" id="SSF74853">
    <property type="entry name" value="Lamin A/C globular tail domain"/>
    <property type="match status" value="1"/>
</dbReference>